<dbReference type="OrthoDB" id="338970at2759"/>
<dbReference type="PANTHER" id="PTHR10350">
    <property type="entry name" value="NUCLEAR PORE COMPLEX PROTEIN NUP155"/>
    <property type="match status" value="1"/>
</dbReference>
<comment type="similarity">
    <text evidence="4">Belongs to the non-repetitive/WGA-negative nucleoporin family.</text>
</comment>
<dbReference type="Gene3D" id="1.20.120.1880">
    <property type="entry name" value="Nucleoporin, helical C-terminal domain"/>
    <property type="match status" value="1"/>
</dbReference>
<sequence length="1389" mass="155402">MSSSFLGNQTLSQASLADAVESAAGIVDRQLLADKRHGDLTDLLKVQSHKLPTASGLNDYDYPSITDTRAGLVSLPELSTVKRVPLPPELVEQFGHMQCNCMMGLFPEISRAWLSIDSDIFVWNYEHGGDLAYFDGLNETILSAGLVKPKPGIFQPHIHYLLCLTTPVDIVLLGVSFSSPHLDPITDPGFGEMHLLPDPLFTVPTDNTYILSISGTESGRIFMTGKDGCLYELAYQAEDGWFSRRCRKINHSTSSLSFLVPSFLNFSFAEDDPLIQISIDESRHILYTRSEKGTIQVFDLGEDGQGMSRVAAITQTTILQNAALVARTIDRSNFKPIIHIAAVTRNESTNVHLIAVTHTGVRLYFTTCYFGETRSRPSMLSLLHVRLPPGFSAISTQQRPTNSHMAHYKRGTLLLAASQSEDNDLLWALSPDTFPFQSQLMETTASAPIDGRTWAICEVPLPLYGLGVPSDPLGMPTIDPPLVVTQHMEPVRRFVLLTAQGSHLMNKLRPVDQLRQLLLNNNGPDSEEVKAFFKLHRADQACATCLILACSKLAVDKQVADWAARAFFLYGGEAQYSIGGNPPPSNIGPTFHGNTSTIGTSGFASPGPGQTSFSGFTTPAPGMHPNQMSTPITSGFGQQPQQQQQQQQQQSTFTSGLAHEMMFSGKHDGLCLYVGRIVRPLWDYRVVNTFTVQGKQGQKEIIGSRLSSEDLGWFTEQLSDLNDFIQAHSQFTIPVMTDSMTPGFTPRGTLPRPDGAMDEQARRRYQAELQTQEKISTQQMEQLIERMCEVLGLWKIVCDHQFHVVAGELTQDQQNQLRSMTFKNFVVHGKEICCALISCLIKRYLGDNATTDAISSKLREVCPSLYSTEDAVASKANELLQSAKITQNKYERDRLLREALLMYKQIPQQLDLPVVCGQLSSVRYYDGIVDLCLTAASKRDPQGLALHHYKNGAQPEDTQGWQAFSLRMDCYRCITEMLSYLLSTSMSHPQAPSVPRSPGPPPAPDPHRLTNTEAEQYTEQVFKLCLKSEDEVFHVALYEWLIAENLTEKLLEVQSPFLETYLKQTANYQPDNLDTLDLLWKYYEKTRNFTAAARIQAKLAERRGTDIPLPQRLEYLSRAIMCAKSSSMRTSSANEGEFLHELEEKMEVARIQLQVLEMVSKLPSHHTEDSISRLNSELMDITTLYGEFAEPYGLAECKLAIVHCAGHYDPTLVESLWQDIVDKEFEHSLASAPQTRMATISKKLVILGKLYGATERYFPLAFLVKYLEKKSCEYSFDSKWVFTTLQQIGVSMPKLQEVYDRLFKSKDPYWQAMRKPLHLLTVLRCLVESYTDAPNTVPAYERRAFTTTCLDNVAAYLVELQSIVGGDTTVRTLIAEFKGVQAKLERLQC</sequence>
<evidence type="ECO:0000256" key="16">
    <source>
        <dbReference type="ARBA" id="ARBA00068608"/>
    </source>
</evidence>
<dbReference type="InterPro" id="IPR007187">
    <property type="entry name" value="Nucleoporin_Nup133/Nup155_C"/>
</dbReference>
<dbReference type="GO" id="GO:0036228">
    <property type="term" value="P:protein localization to nuclear inner membrane"/>
    <property type="evidence" value="ECO:0007669"/>
    <property type="project" value="TreeGrafter"/>
</dbReference>
<dbReference type="Pfam" id="PF03177">
    <property type="entry name" value="Nucleoporin_C"/>
    <property type="match status" value="1"/>
</dbReference>
<dbReference type="GO" id="GO:0031965">
    <property type="term" value="C:nuclear membrane"/>
    <property type="evidence" value="ECO:0007669"/>
    <property type="project" value="UniProtKB-SubCell"/>
</dbReference>
<dbReference type="Gene3D" id="1.25.40.440">
    <property type="entry name" value="Nucleoporin, helical domain, central subdomain"/>
    <property type="match status" value="1"/>
</dbReference>
<feature type="compositionally biased region" description="Polar residues" evidence="19">
    <location>
        <begin position="592"/>
        <end position="617"/>
    </location>
</feature>
<dbReference type="GO" id="GO:0000972">
    <property type="term" value="P:transcription-dependent tethering of RNA polymerase II gene DNA at nuclear periphery"/>
    <property type="evidence" value="ECO:0007669"/>
    <property type="project" value="TreeGrafter"/>
</dbReference>
<evidence type="ECO:0000256" key="3">
    <source>
        <dbReference type="ARBA" id="ARBA00004620"/>
    </source>
</evidence>
<evidence type="ECO:0000256" key="14">
    <source>
        <dbReference type="ARBA" id="ARBA00023242"/>
    </source>
</evidence>
<organism evidence="22 23">
    <name type="scientific">Lingula anatina</name>
    <name type="common">Brachiopod</name>
    <name type="synonym">Lingula unguis</name>
    <dbReference type="NCBI Taxonomy" id="7574"/>
    <lineage>
        <taxon>Eukaryota</taxon>
        <taxon>Metazoa</taxon>
        <taxon>Spiralia</taxon>
        <taxon>Lophotrochozoa</taxon>
        <taxon>Brachiopoda</taxon>
        <taxon>Linguliformea</taxon>
        <taxon>Lingulata</taxon>
        <taxon>Lingulida</taxon>
        <taxon>Linguloidea</taxon>
        <taxon>Lingulidae</taxon>
        <taxon>Lingula</taxon>
    </lineage>
</organism>
<dbReference type="InterPro" id="IPR042538">
    <property type="entry name" value="Nucleoporin_Nup155_C_3"/>
</dbReference>
<dbReference type="PANTHER" id="PTHR10350:SF6">
    <property type="entry name" value="NUCLEAR PORE COMPLEX PROTEIN NUP155"/>
    <property type="match status" value="1"/>
</dbReference>
<evidence type="ECO:0000256" key="1">
    <source>
        <dbReference type="ARBA" id="ARBA00004335"/>
    </source>
</evidence>
<evidence type="ECO:0000256" key="19">
    <source>
        <dbReference type="SAM" id="MobiDB-lite"/>
    </source>
</evidence>
<protein>
    <recommendedName>
        <fullName evidence="16">Nuclear pore complex protein Nup155</fullName>
    </recommendedName>
    <alternativeName>
        <fullName evidence="17">155 kDa nucleoporin</fullName>
    </alternativeName>
    <alternativeName>
        <fullName evidence="18">Nucleoporin Nup155</fullName>
    </alternativeName>
</protein>
<comment type="function">
    <text evidence="15">Essential component of nuclear pore complex. Could be essessential for embryogenesis. Nucleoporins may be involved both in binding and translocating proteins during nucleocytoplasmic transport.</text>
</comment>
<dbReference type="InParanoid" id="A0A1S3J6G6"/>
<feature type="compositionally biased region" description="Low complexity" evidence="19">
    <location>
        <begin position="638"/>
        <end position="650"/>
    </location>
</feature>
<evidence type="ECO:0000256" key="17">
    <source>
        <dbReference type="ARBA" id="ARBA00077084"/>
    </source>
</evidence>
<evidence type="ECO:0000256" key="11">
    <source>
        <dbReference type="ARBA" id="ARBA00023136"/>
    </source>
</evidence>
<keyword evidence="14" id="KW-0539">Nucleus</keyword>
<dbReference type="STRING" id="7574.A0A1S3J6G6"/>
<keyword evidence="12" id="KW-1015">Disulfide bond</keyword>
<dbReference type="GO" id="GO:0017056">
    <property type="term" value="F:structural constituent of nuclear pore"/>
    <property type="evidence" value="ECO:0007669"/>
    <property type="project" value="InterPro"/>
</dbReference>
<feature type="domain" description="Nucleoporin Nup133/Nup155-like C-terminal" evidence="20">
    <location>
        <begin position="664"/>
        <end position="1361"/>
    </location>
</feature>
<evidence type="ECO:0000256" key="9">
    <source>
        <dbReference type="ARBA" id="ARBA00023010"/>
    </source>
</evidence>
<evidence type="ECO:0000256" key="10">
    <source>
        <dbReference type="ARBA" id="ARBA00023132"/>
    </source>
</evidence>
<proteinExistence type="inferred from homology"/>
<keyword evidence="8" id="KW-0653">Protein transport</keyword>
<keyword evidence="11" id="KW-0472">Membrane</keyword>
<evidence type="ECO:0000259" key="20">
    <source>
        <dbReference type="Pfam" id="PF03177"/>
    </source>
</evidence>
<feature type="compositionally biased region" description="Pro residues" evidence="19">
    <location>
        <begin position="995"/>
        <end position="1004"/>
    </location>
</feature>
<evidence type="ECO:0000256" key="13">
    <source>
        <dbReference type="ARBA" id="ARBA00023180"/>
    </source>
</evidence>
<feature type="region of interest" description="Disordered" evidence="19">
    <location>
        <begin position="989"/>
        <end position="1009"/>
    </location>
</feature>
<evidence type="ECO:0000313" key="23">
    <source>
        <dbReference type="RefSeq" id="XP_013406007.1"/>
    </source>
</evidence>
<dbReference type="GO" id="GO:0006405">
    <property type="term" value="P:RNA export from nucleus"/>
    <property type="evidence" value="ECO:0007669"/>
    <property type="project" value="TreeGrafter"/>
</dbReference>
<dbReference type="FunFam" id="1.25.40.440:FF:000001">
    <property type="entry name" value="Nuclear pore complex subunit"/>
    <property type="match status" value="1"/>
</dbReference>
<accession>A0A1S3J6G6</accession>
<evidence type="ECO:0000256" key="4">
    <source>
        <dbReference type="ARBA" id="ARBA00007373"/>
    </source>
</evidence>
<dbReference type="InterPro" id="IPR014908">
    <property type="entry name" value="Nucleoporin_Nup133/Nup155_N"/>
</dbReference>
<dbReference type="KEGG" id="lak:106170606"/>
<keyword evidence="22" id="KW-1185">Reference proteome</keyword>
<keyword evidence="9" id="KW-0811">Translocation</keyword>
<dbReference type="Proteomes" id="UP000085678">
    <property type="component" value="Unplaced"/>
</dbReference>
<dbReference type="InterPro" id="IPR042533">
    <property type="entry name" value="Nucleoporin_Nup155_C_1"/>
</dbReference>
<evidence type="ECO:0000256" key="7">
    <source>
        <dbReference type="ARBA" id="ARBA00022816"/>
    </source>
</evidence>
<dbReference type="GO" id="GO:0051028">
    <property type="term" value="P:mRNA transport"/>
    <property type="evidence" value="ECO:0007669"/>
    <property type="project" value="UniProtKB-KW"/>
</dbReference>
<evidence type="ECO:0000259" key="21">
    <source>
        <dbReference type="Pfam" id="PF08801"/>
    </source>
</evidence>
<evidence type="ECO:0000256" key="8">
    <source>
        <dbReference type="ARBA" id="ARBA00022927"/>
    </source>
</evidence>
<dbReference type="InterPro" id="IPR004870">
    <property type="entry name" value="Nucleoporin_Nup155"/>
</dbReference>
<name>A0A1S3J6G6_LINAN</name>
<feature type="compositionally biased region" description="Polar residues" evidence="19">
    <location>
        <begin position="626"/>
        <end position="637"/>
    </location>
</feature>
<dbReference type="Gene3D" id="1.25.40.450">
    <property type="entry name" value="Nucleoporin, helical domain, N-terminal subdomain"/>
    <property type="match status" value="1"/>
</dbReference>
<reference evidence="23" key="1">
    <citation type="submission" date="2025-08" db="UniProtKB">
        <authorList>
            <consortium name="RefSeq"/>
        </authorList>
    </citation>
    <scope>IDENTIFICATION</scope>
    <source>
        <tissue evidence="23">Gonads</tissue>
    </source>
</reference>
<evidence type="ECO:0000256" key="18">
    <source>
        <dbReference type="ARBA" id="ARBA00078199"/>
    </source>
</evidence>
<dbReference type="GO" id="GO:0044611">
    <property type="term" value="C:nuclear pore inner ring"/>
    <property type="evidence" value="ECO:0007669"/>
    <property type="project" value="TreeGrafter"/>
</dbReference>
<dbReference type="Pfam" id="PF08801">
    <property type="entry name" value="Nucleoporin_N"/>
    <property type="match status" value="1"/>
</dbReference>
<dbReference type="RefSeq" id="XP_013406007.1">
    <property type="nucleotide sequence ID" value="XM_013550553.1"/>
</dbReference>
<keyword evidence="10" id="KW-0906">Nuclear pore complex</keyword>
<keyword evidence="6" id="KW-0597">Phosphoprotein</keyword>
<feature type="region of interest" description="Disordered" evidence="19">
    <location>
        <begin position="581"/>
        <end position="654"/>
    </location>
</feature>
<comment type="subcellular location">
    <subcellularLocation>
        <location evidence="1">Nucleus membrane</location>
        <topology evidence="1">Peripheral membrane protein</topology>
        <orientation evidence="1">Cytoplasmic side</orientation>
    </subcellularLocation>
    <subcellularLocation>
        <location evidence="3">Nucleus membrane</location>
        <topology evidence="3">Peripheral membrane protein</topology>
        <orientation evidence="3">Nucleoplasmic side</orientation>
    </subcellularLocation>
    <subcellularLocation>
        <location evidence="2">Nucleus</location>
        <location evidence="2">Nuclear pore complex</location>
    </subcellularLocation>
</comment>
<evidence type="ECO:0000256" key="2">
    <source>
        <dbReference type="ARBA" id="ARBA00004567"/>
    </source>
</evidence>
<dbReference type="Gene3D" id="1.20.58.1780">
    <property type="match status" value="1"/>
</dbReference>
<evidence type="ECO:0000256" key="15">
    <source>
        <dbReference type="ARBA" id="ARBA00058219"/>
    </source>
</evidence>
<dbReference type="FunFam" id="1.20.120.1880:FF:000001">
    <property type="entry name" value="Nuclear pore complex protein Nup155"/>
    <property type="match status" value="1"/>
</dbReference>
<gene>
    <name evidence="23" type="primary">LOC106170606</name>
</gene>
<keyword evidence="5" id="KW-0813">Transport</keyword>
<feature type="domain" description="Nucleoporin Nup133/Nup155-like N-terminal" evidence="21">
    <location>
        <begin position="75"/>
        <end position="503"/>
    </location>
</feature>
<evidence type="ECO:0000256" key="5">
    <source>
        <dbReference type="ARBA" id="ARBA00022448"/>
    </source>
</evidence>
<dbReference type="InterPro" id="IPR042537">
    <property type="entry name" value="Nucleoporin_Nup155_C_2"/>
</dbReference>
<keyword evidence="13" id="KW-0325">Glycoprotein</keyword>
<dbReference type="GO" id="GO:0006606">
    <property type="term" value="P:protein import into nucleus"/>
    <property type="evidence" value="ECO:0007669"/>
    <property type="project" value="TreeGrafter"/>
</dbReference>
<evidence type="ECO:0000256" key="6">
    <source>
        <dbReference type="ARBA" id="ARBA00022553"/>
    </source>
</evidence>
<dbReference type="FunFam" id="1.25.40.450:FF:000001">
    <property type="entry name" value="Nuclear pore complex protein"/>
    <property type="match status" value="1"/>
</dbReference>
<evidence type="ECO:0000256" key="12">
    <source>
        <dbReference type="ARBA" id="ARBA00023157"/>
    </source>
</evidence>
<keyword evidence="7" id="KW-0509">mRNA transport</keyword>
<evidence type="ECO:0000313" key="22">
    <source>
        <dbReference type="Proteomes" id="UP000085678"/>
    </source>
</evidence>
<dbReference type="FunCoup" id="A0A1S3J6G6">
    <property type="interactions" value="3207"/>
</dbReference>
<dbReference type="GeneID" id="106170606"/>